<feature type="transmembrane region" description="Helical" evidence="1">
    <location>
        <begin position="43"/>
        <end position="65"/>
    </location>
</feature>
<sequence length="78" mass="9155">MPSRQHYCDYNCYRRYQQKRSGAHWLAIKWSIDRLPQEYLSNLGTVVSFAAVAFWCSIVLVKVAMRLGEPELLKRPHA</sequence>
<keyword evidence="3" id="KW-1185">Reference proteome</keyword>
<evidence type="ECO:0000256" key="1">
    <source>
        <dbReference type="SAM" id="Phobius"/>
    </source>
</evidence>
<name>A0A0R3DZ34_9BRAD</name>
<organism evidence="2 3">
    <name type="scientific">Bradyrhizobium manausense</name>
    <dbReference type="NCBI Taxonomy" id="989370"/>
    <lineage>
        <taxon>Bacteria</taxon>
        <taxon>Pseudomonadati</taxon>
        <taxon>Pseudomonadota</taxon>
        <taxon>Alphaproteobacteria</taxon>
        <taxon>Hyphomicrobiales</taxon>
        <taxon>Nitrobacteraceae</taxon>
        <taxon>Bradyrhizobium</taxon>
    </lineage>
</organism>
<reference evidence="2 3" key="1">
    <citation type="submission" date="2015-09" db="EMBL/GenBank/DDBJ databases">
        <title>Draft Genome Sequence of Bradyrhizobium manausense Strain BR 3351T, a Novel Symbiotic Nitrogen-Fixing Alphaproteobacterium Isolated from Brazilian Amazon Rain Forest.</title>
        <authorList>
            <person name="De Araujo J.L."/>
            <person name="Zilli J.E."/>
        </authorList>
    </citation>
    <scope>NUCLEOTIDE SEQUENCE [LARGE SCALE GENOMIC DNA]</scope>
    <source>
        <strain evidence="2 3">BR3351</strain>
    </source>
</reference>
<proteinExistence type="predicted"/>
<gene>
    <name evidence="2" type="ORF">AOQ71_16835</name>
</gene>
<keyword evidence="1" id="KW-1133">Transmembrane helix</keyword>
<evidence type="ECO:0000313" key="3">
    <source>
        <dbReference type="Proteomes" id="UP000051936"/>
    </source>
</evidence>
<dbReference type="EMBL" id="LJYG01000065">
    <property type="protein sequence ID" value="KRQ12341.1"/>
    <property type="molecule type" value="Genomic_DNA"/>
</dbReference>
<protein>
    <submittedName>
        <fullName evidence="2">Uncharacterized protein</fullName>
    </submittedName>
</protein>
<dbReference type="AlphaFoldDB" id="A0A0R3DZ34"/>
<evidence type="ECO:0000313" key="2">
    <source>
        <dbReference type="EMBL" id="KRQ12341.1"/>
    </source>
</evidence>
<comment type="caution">
    <text evidence="2">The sequence shown here is derived from an EMBL/GenBank/DDBJ whole genome shotgun (WGS) entry which is preliminary data.</text>
</comment>
<accession>A0A0R3DZ34</accession>
<keyword evidence="1" id="KW-0812">Transmembrane</keyword>
<dbReference type="Proteomes" id="UP000051936">
    <property type="component" value="Unassembled WGS sequence"/>
</dbReference>
<keyword evidence="1" id="KW-0472">Membrane</keyword>